<dbReference type="InterPro" id="IPR029045">
    <property type="entry name" value="ClpP/crotonase-like_dom_sf"/>
</dbReference>
<dbReference type="InterPro" id="IPR014748">
    <property type="entry name" value="Enoyl-CoA_hydra_C"/>
</dbReference>
<feature type="non-terminal residue" evidence="1">
    <location>
        <position position="1"/>
    </location>
</feature>
<dbReference type="PROSITE" id="PS00166">
    <property type="entry name" value="ENOYL_COA_HYDRATASE"/>
    <property type="match status" value="1"/>
</dbReference>
<dbReference type="EMBL" id="BARS01028055">
    <property type="protein sequence ID" value="GAG04005.1"/>
    <property type="molecule type" value="Genomic_DNA"/>
</dbReference>
<dbReference type="SUPFAM" id="SSF52096">
    <property type="entry name" value="ClpP/crotonase"/>
    <property type="match status" value="1"/>
</dbReference>
<organism evidence="1">
    <name type="scientific">marine sediment metagenome</name>
    <dbReference type="NCBI Taxonomy" id="412755"/>
    <lineage>
        <taxon>unclassified sequences</taxon>
        <taxon>metagenomes</taxon>
        <taxon>ecological metagenomes</taxon>
    </lineage>
</organism>
<gene>
    <name evidence="1" type="ORF">S01H1_44009</name>
</gene>
<dbReference type="InterPro" id="IPR001753">
    <property type="entry name" value="Enoyl-CoA_hydra/iso"/>
</dbReference>
<name>X0UEK6_9ZZZZ</name>
<dbReference type="CDD" id="cd06558">
    <property type="entry name" value="crotonase-like"/>
    <property type="match status" value="1"/>
</dbReference>
<protein>
    <recommendedName>
        <fullName evidence="2">Enoyl-CoA hydratase</fullName>
    </recommendedName>
</protein>
<dbReference type="InterPro" id="IPR018376">
    <property type="entry name" value="Enoyl-CoA_hyd/isom_CS"/>
</dbReference>
<dbReference type="PANTHER" id="PTHR43459:SF1">
    <property type="entry name" value="EG:BACN32G11.4 PROTEIN"/>
    <property type="match status" value="1"/>
</dbReference>
<accession>X0UEK6</accession>
<dbReference type="GO" id="GO:0003824">
    <property type="term" value="F:catalytic activity"/>
    <property type="evidence" value="ECO:0007669"/>
    <property type="project" value="InterPro"/>
</dbReference>
<dbReference type="Gene3D" id="1.10.12.10">
    <property type="entry name" value="Lyase 2-enoyl-coa Hydratase, Chain A, domain 2"/>
    <property type="match status" value="1"/>
</dbReference>
<sequence>DEYNPIISRIRTMEKPVVASVNGVAAGAGCSLALACDLRVAAESASLIQAFINIGLVPDCGSTFMLPRLVGICQAMELAFTGRKVEAREALELGLLNRVVPDKELPGEAMGFAQQLAGMPTRAIGLTKRMINAAWTADLETQLELEARLQTPATRTDDHREGVQAFLQRRRPQFRGQ</sequence>
<dbReference type="AlphaFoldDB" id="X0UEK6"/>
<dbReference type="Gene3D" id="3.90.226.10">
    <property type="entry name" value="2-enoyl-CoA Hydratase, Chain A, domain 1"/>
    <property type="match status" value="1"/>
</dbReference>
<evidence type="ECO:0000313" key="1">
    <source>
        <dbReference type="EMBL" id="GAG04005.1"/>
    </source>
</evidence>
<reference evidence="1" key="1">
    <citation type="journal article" date="2014" name="Front. Microbiol.">
        <title>High frequency of phylogenetically diverse reductive dehalogenase-homologous genes in deep subseafloor sedimentary metagenomes.</title>
        <authorList>
            <person name="Kawai M."/>
            <person name="Futagami T."/>
            <person name="Toyoda A."/>
            <person name="Takaki Y."/>
            <person name="Nishi S."/>
            <person name="Hori S."/>
            <person name="Arai W."/>
            <person name="Tsubouchi T."/>
            <person name="Morono Y."/>
            <person name="Uchiyama I."/>
            <person name="Ito T."/>
            <person name="Fujiyama A."/>
            <person name="Inagaki F."/>
            <person name="Takami H."/>
        </authorList>
    </citation>
    <scope>NUCLEOTIDE SEQUENCE</scope>
    <source>
        <strain evidence="1">Expedition CK06-06</strain>
    </source>
</reference>
<comment type="caution">
    <text evidence="1">The sequence shown here is derived from an EMBL/GenBank/DDBJ whole genome shotgun (WGS) entry which is preliminary data.</text>
</comment>
<dbReference type="Pfam" id="PF00378">
    <property type="entry name" value="ECH_1"/>
    <property type="match status" value="1"/>
</dbReference>
<proteinExistence type="predicted"/>
<dbReference type="PANTHER" id="PTHR43459">
    <property type="entry name" value="ENOYL-COA HYDRATASE"/>
    <property type="match status" value="1"/>
</dbReference>
<evidence type="ECO:0008006" key="2">
    <source>
        <dbReference type="Google" id="ProtNLM"/>
    </source>
</evidence>